<reference evidence="1 2" key="1">
    <citation type="submission" date="2024-11" db="EMBL/GenBank/DDBJ databases">
        <title>A near-complete genome assembly of Cinchona calisaya.</title>
        <authorList>
            <person name="Lian D.C."/>
            <person name="Zhao X.W."/>
            <person name="Wei L."/>
        </authorList>
    </citation>
    <scope>NUCLEOTIDE SEQUENCE [LARGE SCALE GENOMIC DNA]</scope>
    <source>
        <tissue evidence="1">Nenye</tissue>
    </source>
</reference>
<protein>
    <submittedName>
        <fullName evidence="1">Uncharacterized protein</fullName>
    </submittedName>
</protein>
<keyword evidence="2" id="KW-1185">Reference proteome</keyword>
<evidence type="ECO:0000313" key="2">
    <source>
        <dbReference type="Proteomes" id="UP001630127"/>
    </source>
</evidence>
<dbReference type="EMBL" id="JBJUIK010000017">
    <property type="protein sequence ID" value="KAL3498119.1"/>
    <property type="molecule type" value="Genomic_DNA"/>
</dbReference>
<dbReference type="Proteomes" id="UP001630127">
    <property type="component" value="Unassembled WGS sequence"/>
</dbReference>
<name>A0ABD2XSJ1_9GENT</name>
<gene>
    <name evidence="1" type="ORF">ACH5RR_040851</name>
</gene>
<dbReference type="AlphaFoldDB" id="A0ABD2XSJ1"/>
<comment type="caution">
    <text evidence="1">The sequence shown here is derived from an EMBL/GenBank/DDBJ whole genome shotgun (WGS) entry which is preliminary data.</text>
</comment>
<evidence type="ECO:0000313" key="1">
    <source>
        <dbReference type="EMBL" id="KAL3498119.1"/>
    </source>
</evidence>
<proteinExistence type="predicted"/>
<sequence length="161" mass="17221">MIATMDYRKLPPIAASSKGLKASPIGTILCLPVQVKEKEDAAENGNKAPTHGKGKISTAIYTMPKQDLTESLVKGNIVQTSHELVRETPIEVNPLHELPQPGSFAVINGKSHSIEQGIDELGKILAEVINSLGKGGVNDSGNGSKSSALRRNLFMASKCYW</sequence>
<accession>A0ABD2XSJ1</accession>
<organism evidence="1 2">
    <name type="scientific">Cinchona calisaya</name>
    <dbReference type="NCBI Taxonomy" id="153742"/>
    <lineage>
        <taxon>Eukaryota</taxon>
        <taxon>Viridiplantae</taxon>
        <taxon>Streptophyta</taxon>
        <taxon>Embryophyta</taxon>
        <taxon>Tracheophyta</taxon>
        <taxon>Spermatophyta</taxon>
        <taxon>Magnoliopsida</taxon>
        <taxon>eudicotyledons</taxon>
        <taxon>Gunneridae</taxon>
        <taxon>Pentapetalae</taxon>
        <taxon>asterids</taxon>
        <taxon>lamiids</taxon>
        <taxon>Gentianales</taxon>
        <taxon>Rubiaceae</taxon>
        <taxon>Cinchonoideae</taxon>
        <taxon>Cinchoneae</taxon>
        <taxon>Cinchona</taxon>
    </lineage>
</organism>